<dbReference type="SUPFAM" id="SSF158457">
    <property type="entry name" value="Orange domain-like"/>
    <property type="match status" value="1"/>
</dbReference>
<reference evidence="10" key="4">
    <citation type="submission" date="2025-09" db="UniProtKB">
        <authorList>
            <consortium name="Ensembl"/>
        </authorList>
    </citation>
    <scope>IDENTIFICATION</scope>
</reference>
<feature type="transmembrane region" description="Helical" evidence="7">
    <location>
        <begin position="56"/>
        <end position="78"/>
    </location>
</feature>
<keyword evidence="3" id="KW-0805">Transcription regulation</keyword>
<dbReference type="Pfam" id="PF00010">
    <property type="entry name" value="HLH"/>
    <property type="match status" value="1"/>
</dbReference>
<reference evidence="10" key="3">
    <citation type="submission" date="2025-08" db="UniProtKB">
        <authorList>
            <consortium name="Ensembl"/>
        </authorList>
    </citation>
    <scope>IDENTIFICATION</scope>
</reference>
<dbReference type="GO" id="GO:0005634">
    <property type="term" value="C:nucleus"/>
    <property type="evidence" value="ECO:0007669"/>
    <property type="project" value="UniProtKB-SubCell"/>
</dbReference>
<feature type="compositionally biased region" description="Low complexity" evidence="6">
    <location>
        <begin position="291"/>
        <end position="327"/>
    </location>
</feature>
<dbReference type="SMART" id="SM00511">
    <property type="entry name" value="ORANGE"/>
    <property type="match status" value="1"/>
</dbReference>
<evidence type="ECO:0000313" key="10">
    <source>
        <dbReference type="Ensembl" id="ENSACLP00000005265.1"/>
    </source>
</evidence>
<dbReference type="Proteomes" id="UP000265100">
    <property type="component" value="Chromosome 22"/>
</dbReference>
<dbReference type="PROSITE" id="PS51054">
    <property type="entry name" value="ORANGE"/>
    <property type="match status" value="1"/>
</dbReference>
<dbReference type="GeneTree" id="ENSGT00940000166437"/>
<name>A0A3P8NKD5_ASTCA</name>
<keyword evidence="11" id="KW-1185">Reference proteome</keyword>
<dbReference type="SMART" id="SM00353">
    <property type="entry name" value="HLH"/>
    <property type="match status" value="1"/>
</dbReference>
<organism evidence="10 11">
    <name type="scientific">Astatotilapia calliptera</name>
    <name type="common">Eastern happy</name>
    <name type="synonym">Chromis callipterus</name>
    <dbReference type="NCBI Taxonomy" id="8154"/>
    <lineage>
        <taxon>Eukaryota</taxon>
        <taxon>Metazoa</taxon>
        <taxon>Chordata</taxon>
        <taxon>Craniata</taxon>
        <taxon>Vertebrata</taxon>
        <taxon>Euteleostomi</taxon>
        <taxon>Actinopterygii</taxon>
        <taxon>Neopterygii</taxon>
        <taxon>Teleostei</taxon>
        <taxon>Neoteleostei</taxon>
        <taxon>Acanthomorphata</taxon>
        <taxon>Ovalentaria</taxon>
        <taxon>Cichlomorphae</taxon>
        <taxon>Cichliformes</taxon>
        <taxon>Cichlidae</taxon>
        <taxon>African cichlids</taxon>
        <taxon>Pseudocrenilabrinae</taxon>
        <taxon>Haplochromini</taxon>
        <taxon>Astatotilapia</taxon>
    </lineage>
</organism>
<comment type="subcellular location">
    <subcellularLocation>
        <location evidence="1">Nucleus</location>
    </subcellularLocation>
</comment>
<evidence type="ECO:0000256" key="4">
    <source>
        <dbReference type="ARBA" id="ARBA00023163"/>
    </source>
</evidence>
<evidence type="ECO:0000259" key="9">
    <source>
        <dbReference type="PROSITE" id="PS51054"/>
    </source>
</evidence>
<evidence type="ECO:0008006" key="12">
    <source>
        <dbReference type="Google" id="ProtNLM"/>
    </source>
</evidence>
<dbReference type="AlphaFoldDB" id="A0A3P8NKD5"/>
<evidence type="ECO:0000313" key="11">
    <source>
        <dbReference type="Proteomes" id="UP000265100"/>
    </source>
</evidence>
<evidence type="ECO:0000256" key="2">
    <source>
        <dbReference type="ARBA" id="ARBA00022491"/>
    </source>
</evidence>
<dbReference type="STRING" id="8154.ENSACLP00000005265"/>
<sequence length="361" mass="38399">MKRPHDYSSPDSDTDEFIDVGQEDSYCPVTGSMSPGSASQILARKKRRGVSGLGHWMLVGSVSFSVESATQFAFFFLMQIIEKRRRDRINHSLSELRRLVPSAFEKQGSSKLEKAEILQMTVDHLKLLHAMGGKGYFDARALAVDYRTLGFRECVGEVVRYLSSLEGDSPDPIGARLVSHLSHCASELDPLLLQSPPASALPFAPWPWASFPQISPNSPASSSPPFPSGRRDLALLGSYPSPASLRLTPLAGCQQGAPQLLAPTALATVHRVPSLAASPVLAPSRPPQPSPHSSSRASPLPLSTPSSSSPSTSSSSTSSSSAPPQVSFRPFAPMGSPTVQRRGLSGAAKAAQGWGTEIGAF</sequence>
<evidence type="ECO:0000259" key="8">
    <source>
        <dbReference type="PROSITE" id="PS50888"/>
    </source>
</evidence>
<dbReference type="Bgee" id="ENSACLG00000003537">
    <property type="expression patterns" value="Expressed in zone of skin and 1 other cell type or tissue"/>
</dbReference>
<feature type="domain" description="Orange" evidence="9">
    <location>
        <begin position="150"/>
        <end position="181"/>
    </location>
</feature>
<keyword evidence="7" id="KW-1133">Transmembrane helix</keyword>
<dbReference type="Gene3D" id="6.10.250.980">
    <property type="match status" value="1"/>
</dbReference>
<dbReference type="InterPro" id="IPR011598">
    <property type="entry name" value="bHLH_dom"/>
</dbReference>
<evidence type="ECO:0000256" key="1">
    <source>
        <dbReference type="ARBA" id="ARBA00004123"/>
    </source>
</evidence>
<proteinExistence type="predicted"/>
<dbReference type="OMA" id="GQEDGFC"/>
<accession>A0A3P8NKD5</accession>
<reference evidence="11" key="2">
    <citation type="submission" date="2023-03" db="EMBL/GenBank/DDBJ databases">
        <authorList>
            <consortium name="Wellcome Sanger Institute Data Sharing"/>
        </authorList>
    </citation>
    <scope>NUCLEOTIDE SEQUENCE [LARGE SCALE GENOMIC DNA]</scope>
</reference>
<dbReference type="Pfam" id="PF07527">
    <property type="entry name" value="Hairy_orange"/>
    <property type="match status" value="1"/>
</dbReference>
<protein>
    <recommendedName>
        <fullName evidence="12">Hairy/enhancer-of-split related with YRPW motif-like</fullName>
    </recommendedName>
</protein>
<dbReference type="GO" id="GO:0046983">
    <property type="term" value="F:protein dimerization activity"/>
    <property type="evidence" value="ECO:0007669"/>
    <property type="project" value="InterPro"/>
</dbReference>
<dbReference type="Ensembl" id="ENSACLT00000005374.2">
    <property type="protein sequence ID" value="ENSACLP00000005265.1"/>
    <property type="gene ID" value="ENSACLG00000003537.2"/>
</dbReference>
<dbReference type="GO" id="GO:0006355">
    <property type="term" value="P:regulation of DNA-templated transcription"/>
    <property type="evidence" value="ECO:0007669"/>
    <property type="project" value="InterPro"/>
</dbReference>
<dbReference type="PROSITE" id="PS50888">
    <property type="entry name" value="BHLH"/>
    <property type="match status" value="1"/>
</dbReference>
<gene>
    <name evidence="10" type="primary">HEYL</name>
</gene>
<keyword evidence="7" id="KW-0812">Transmembrane</keyword>
<reference evidence="10 11" key="1">
    <citation type="submission" date="2018-05" db="EMBL/GenBank/DDBJ databases">
        <authorList>
            <person name="Datahose"/>
        </authorList>
    </citation>
    <scope>NUCLEOTIDE SEQUENCE</scope>
</reference>
<evidence type="ECO:0000256" key="5">
    <source>
        <dbReference type="ARBA" id="ARBA00023242"/>
    </source>
</evidence>
<dbReference type="PANTHER" id="PTHR10985">
    <property type="entry name" value="BASIC HELIX-LOOP-HELIX TRANSCRIPTION FACTOR, HES-RELATED"/>
    <property type="match status" value="1"/>
</dbReference>
<dbReference type="InterPro" id="IPR036638">
    <property type="entry name" value="HLH_DNA-bd_sf"/>
</dbReference>
<keyword evidence="7" id="KW-0472">Membrane</keyword>
<dbReference type="InterPro" id="IPR050370">
    <property type="entry name" value="HES_HEY"/>
</dbReference>
<dbReference type="Gene3D" id="4.10.280.10">
    <property type="entry name" value="Helix-loop-helix DNA-binding domain"/>
    <property type="match status" value="1"/>
</dbReference>
<evidence type="ECO:0000256" key="3">
    <source>
        <dbReference type="ARBA" id="ARBA00023015"/>
    </source>
</evidence>
<dbReference type="SUPFAM" id="SSF47459">
    <property type="entry name" value="HLH, helix-loop-helix DNA-binding domain"/>
    <property type="match status" value="1"/>
</dbReference>
<dbReference type="GO" id="GO:0003677">
    <property type="term" value="F:DNA binding"/>
    <property type="evidence" value="ECO:0007669"/>
    <property type="project" value="InterPro"/>
</dbReference>
<feature type="domain" description="BHLH" evidence="8">
    <location>
        <begin position="73"/>
        <end position="128"/>
    </location>
</feature>
<feature type="region of interest" description="Disordered" evidence="6">
    <location>
        <begin position="279"/>
        <end position="361"/>
    </location>
</feature>
<dbReference type="InterPro" id="IPR003650">
    <property type="entry name" value="Orange_dom"/>
</dbReference>
<keyword evidence="4" id="KW-0804">Transcription</keyword>
<evidence type="ECO:0000256" key="7">
    <source>
        <dbReference type="SAM" id="Phobius"/>
    </source>
</evidence>
<keyword evidence="2" id="KW-0678">Repressor</keyword>
<evidence type="ECO:0000256" key="6">
    <source>
        <dbReference type="SAM" id="MobiDB-lite"/>
    </source>
</evidence>
<keyword evidence="5" id="KW-0539">Nucleus</keyword>